<evidence type="ECO:0000256" key="2">
    <source>
        <dbReference type="ARBA" id="ARBA00004496"/>
    </source>
</evidence>
<organism evidence="9 10">
    <name type="scientific">Aquifex aeolicus</name>
    <dbReference type="NCBI Taxonomy" id="63363"/>
    <lineage>
        <taxon>Bacteria</taxon>
        <taxon>Pseudomonadati</taxon>
        <taxon>Aquificota</taxon>
        <taxon>Aquificia</taxon>
        <taxon>Aquificales</taxon>
        <taxon>Aquificaceae</taxon>
        <taxon>Aquifex</taxon>
    </lineage>
</organism>
<dbReference type="Pfam" id="PF01476">
    <property type="entry name" value="LysM"/>
    <property type="match status" value="1"/>
</dbReference>
<sequence>MKRLLIGLGFSLSCLSLSFAEAPQDGPADESAYWILKIDGRLTPIPVLSTHTIDFGKIQVGEVKRAKVEITNKGYGDLVIKKVLLNKGVNFGIYKTTCTKPLDYLQSCKIIIEFKPTEVGDFSDTLQIVTNDPENPIYTVYLKGSAEGATIIVPQEKVKEAKPVVVKPLPSPPEEVKKETPKKEEKPKPQPKEKREKLIKPKVAVWEVKPCDTLWDISNEVYGTPLLWGAIYEANRDRISDPWIIEVGTKLKIPTLTPQQAKKYKEETLRMMEEMADRPLGPKCPY</sequence>
<evidence type="ECO:0000313" key="10">
    <source>
        <dbReference type="Proteomes" id="UP000606463"/>
    </source>
</evidence>
<evidence type="ECO:0000256" key="4">
    <source>
        <dbReference type="ARBA" id="ARBA00023069"/>
    </source>
</evidence>
<keyword evidence="7" id="KW-0732">Signal</keyword>
<evidence type="ECO:0000256" key="6">
    <source>
        <dbReference type="SAM" id="MobiDB-lite"/>
    </source>
</evidence>
<keyword evidence="5" id="KW-0966">Cell projection</keyword>
<evidence type="ECO:0000259" key="8">
    <source>
        <dbReference type="PROSITE" id="PS51782"/>
    </source>
</evidence>
<dbReference type="CDD" id="cd00118">
    <property type="entry name" value="LysM"/>
    <property type="match status" value="1"/>
</dbReference>
<dbReference type="Gene3D" id="3.10.350.10">
    <property type="entry name" value="LysM domain"/>
    <property type="match status" value="1"/>
</dbReference>
<dbReference type="InterPro" id="IPR018392">
    <property type="entry name" value="LysM"/>
</dbReference>
<protein>
    <submittedName>
        <fullName evidence="9">Choice-of-anchor D domain-containing protein</fullName>
    </submittedName>
</protein>
<dbReference type="GO" id="GO:0005737">
    <property type="term" value="C:cytoplasm"/>
    <property type="evidence" value="ECO:0007669"/>
    <property type="project" value="UniProtKB-SubCell"/>
</dbReference>
<dbReference type="Gene3D" id="2.60.40.10">
    <property type="entry name" value="Immunoglobulins"/>
    <property type="match status" value="1"/>
</dbReference>
<keyword evidence="4" id="KW-0969">Cilium</keyword>
<comment type="caution">
    <text evidence="9">The sequence shown here is derived from an EMBL/GenBank/DDBJ whole genome shotgun (WGS) entry which is preliminary data.</text>
</comment>
<dbReference type="SMART" id="SM00257">
    <property type="entry name" value="LysM"/>
    <property type="match status" value="1"/>
</dbReference>
<evidence type="ECO:0000313" key="9">
    <source>
        <dbReference type="EMBL" id="HIP98702.1"/>
    </source>
</evidence>
<evidence type="ECO:0000256" key="3">
    <source>
        <dbReference type="ARBA" id="ARBA00022490"/>
    </source>
</evidence>
<dbReference type="InterPro" id="IPR052196">
    <property type="entry name" value="Bact_Kbp"/>
</dbReference>
<dbReference type="PANTHER" id="PTHR34700:SF4">
    <property type="entry name" value="PHAGE-LIKE ELEMENT PBSX PROTEIN XKDP"/>
    <property type="match status" value="1"/>
</dbReference>
<dbReference type="Pfam" id="PF22544">
    <property type="entry name" value="HYDIN_VesB_CFA65-like_Ig"/>
    <property type="match status" value="1"/>
</dbReference>
<dbReference type="InterPro" id="IPR013783">
    <property type="entry name" value="Ig-like_fold"/>
</dbReference>
<dbReference type="AlphaFoldDB" id="A0A9D0YS33"/>
<accession>A0A9D0YS33</accession>
<name>A0A9D0YS33_AQUAO</name>
<dbReference type="PANTHER" id="PTHR34700">
    <property type="entry name" value="POTASSIUM BINDING PROTEIN KBP"/>
    <property type="match status" value="1"/>
</dbReference>
<dbReference type="InterPro" id="IPR036779">
    <property type="entry name" value="LysM_dom_sf"/>
</dbReference>
<evidence type="ECO:0000256" key="1">
    <source>
        <dbReference type="ARBA" id="ARBA00004138"/>
    </source>
</evidence>
<proteinExistence type="predicted"/>
<gene>
    <name evidence="9" type="ORF">EYH37_05010</name>
</gene>
<keyword evidence="3" id="KW-0963">Cytoplasm</keyword>
<reference evidence="9" key="1">
    <citation type="journal article" date="2020" name="ISME J.">
        <title>Gammaproteobacteria mediating utilization of methyl-, sulfur- and petroleum organic compounds in deep ocean hydrothermal plumes.</title>
        <authorList>
            <person name="Zhou Z."/>
            <person name="Liu Y."/>
            <person name="Pan J."/>
            <person name="Cron B.R."/>
            <person name="Toner B.M."/>
            <person name="Anantharaman K."/>
            <person name="Breier J.A."/>
            <person name="Dick G.J."/>
            <person name="Li M."/>
        </authorList>
    </citation>
    <scope>NUCLEOTIDE SEQUENCE</scope>
    <source>
        <strain evidence="9">SZUA-1501</strain>
    </source>
</reference>
<feature type="chain" id="PRO_5038635419" evidence="7">
    <location>
        <begin position="21"/>
        <end position="286"/>
    </location>
</feature>
<evidence type="ECO:0000256" key="7">
    <source>
        <dbReference type="SAM" id="SignalP"/>
    </source>
</evidence>
<evidence type="ECO:0000256" key="5">
    <source>
        <dbReference type="ARBA" id="ARBA00023273"/>
    </source>
</evidence>
<comment type="subcellular location">
    <subcellularLocation>
        <location evidence="1">Cell projection</location>
        <location evidence="1">Cilium</location>
    </subcellularLocation>
    <subcellularLocation>
        <location evidence="2">Cytoplasm</location>
    </subcellularLocation>
</comment>
<dbReference type="Proteomes" id="UP000606463">
    <property type="component" value="Unassembled WGS sequence"/>
</dbReference>
<dbReference type="NCBIfam" id="NF012200">
    <property type="entry name" value="choice_anch_D"/>
    <property type="match status" value="1"/>
</dbReference>
<feature type="domain" description="LysM" evidence="8">
    <location>
        <begin position="204"/>
        <end position="253"/>
    </location>
</feature>
<feature type="region of interest" description="Disordered" evidence="6">
    <location>
        <begin position="169"/>
        <end position="196"/>
    </location>
</feature>
<feature type="compositionally biased region" description="Basic and acidic residues" evidence="6">
    <location>
        <begin position="174"/>
        <end position="196"/>
    </location>
</feature>
<dbReference type="PROSITE" id="PS51782">
    <property type="entry name" value="LYSM"/>
    <property type="match status" value="1"/>
</dbReference>
<dbReference type="InterPro" id="IPR053879">
    <property type="entry name" value="HYDIN_VesB_CFA65-like_Ig"/>
</dbReference>
<dbReference type="EMBL" id="DQVE01000051">
    <property type="protein sequence ID" value="HIP98702.1"/>
    <property type="molecule type" value="Genomic_DNA"/>
</dbReference>
<feature type="signal peptide" evidence="7">
    <location>
        <begin position="1"/>
        <end position="20"/>
    </location>
</feature>